<gene>
    <name evidence="2" type="ORF">BJ508DRAFT_333607</name>
</gene>
<dbReference type="Proteomes" id="UP000275078">
    <property type="component" value="Unassembled WGS sequence"/>
</dbReference>
<protein>
    <submittedName>
        <fullName evidence="2">Uncharacterized protein</fullName>
    </submittedName>
</protein>
<evidence type="ECO:0000313" key="2">
    <source>
        <dbReference type="EMBL" id="RPA73911.1"/>
    </source>
</evidence>
<evidence type="ECO:0000313" key="3">
    <source>
        <dbReference type="Proteomes" id="UP000275078"/>
    </source>
</evidence>
<dbReference type="PROSITE" id="PS50096">
    <property type="entry name" value="IQ"/>
    <property type="match status" value="1"/>
</dbReference>
<keyword evidence="3" id="KW-1185">Reference proteome</keyword>
<sequence>MRRLPFINPANDCWERFNFTDYTLELRYNSVDGRYFVCPFCSTFNYDPECKEVLQAHLQIHEGEWAQRSAKEITDFLWDREHEEWARVGEKVVDASDDPDLLSDEDLDLLSDEDLDLLSDEDLEGVNQVDFIANDQEDEDAYSDDDESVTVGPDDDETIWESEADISRTPWATPEPNMNATGATTPEHQTADHVQLVNKADNSGAEILLSGRRERHLDRALVRLQRRTRKHMLRVTEQHIERNYKGGTESLEKRLQKMEAMYNVGVSSLKRLYCTETK</sequence>
<feature type="region of interest" description="Disordered" evidence="1">
    <location>
        <begin position="135"/>
        <end position="155"/>
    </location>
</feature>
<accession>A0A3N4HPD7</accession>
<dbReference type="EMBL" id="ML119807">
    <property type="protein sequence ID" value="RPA73911.1"/>
    <property type="molecule type" value="Genomic_DNA"/>
</dbReference>
<dbReference type="AlphaFoldDB" id="A0A3N4HPD7"/>
<name>A0A3N4HPD7_ASCIM</name>
<evidence type="ECO:0000256" key="1">
    <source>
        <dbReference type="SAM" id="MobiDB-lite"/>
    </source>
</evidence>
<proteinExistence type="predicted"/>
<reference evidence="2 3" key="1">
    <citation type="journal article" date="2018" name="Nat. Ecol. Evol.">
        <title>Pezizomycetes genomes reveal the molecular basis of ectomycorrhizal truffle lifestyle.</title>
        <authorList>
            <person name="Murat C."/>
            <person name="Payen T."/>
            <person name="Noel B."/>
            <person name="Kuo A."/>
            <person name="Morin E."/>
            <person name="Chen J."/>
            <person name="Kohler A."/>
            <person name="Krizsan K."/>
            <person name="Balestrini R."/>
            <person name="Da Silva C."/>
            <person name="Montanini B."/>
            <person name="Hainaut M."/>
            <person name="Levati E."/>
            <person name="Barry K.W."/>
            <person name="Belfiori B."/>
            <person name="Cichocki N."/>
            <person name="Clum A."/>
            <person name="Dockter R.B."/>
            <person name="Fauchery L."/>
            <person name="Guy J."/>
            <person name="Iotti M."/>
            <person name="Le Tacon F."/>
            <person name="Lindquist E.A."/>
            <person name="Lipzen A."/>
            <person name="Malagnac F."/>
            <person name="Mello A."/>
            <person name="Molinier V."/>
            <person name="Miyauchi S."/>
            <person name="Poulain J."/>
            <person name="Riccioni C."/>
            <person name="Rubini A."/>
            <person name="Sitrit Y."/>
            <person name="Splivallo R."/>
            <person name="Traeger S."/>
            <person name="Wang M."/>
            <person name="Zifcakova L."/>
            <person name="Wipf D."/>
            <person name="Zambonelli A."/>
            <person name="Paolocci F."/>
            <person name="Nowrousian M."/>
            <person name="Ottonello S."/>
            <person name="Baldrian P."/>
            <person name="Spatafora J.W."/>
            <person name="Henrissat B."/>
            <person name="Nagy L.G."/>
            <person name="Aury J.M."/>
            <person name="Wincker P."/>
            <person name="Grigoriev I.V."/>
            <person name="Bonfante P."/>
            <person name="Martin F.M."/>
        </authorList>
    </citation>
    <scope>NUCLEOTIDE SEQUENCE [LARGE SCALE GENOMIC DNA]</scope>
    <source>
        <strain evidence="2 3">RN42</strain>
    </source>
</reference>
<organism evidence="2 3">
    <name type="scientific">Ascobolus immersus RN42</name>
    <dbReference type="NCBI Taxonomy" id="1160509"/>
    <lineage>
        <taxon>Eukaryota</taxon>
        <taxon>Fungi</taxon>
        <taxon>Dikarya</taxon>
        <taxon>Ascomycota</taxon>
        <taxon>Pezizomycotina</taxon>
        <taxon>Pezizomycetes</taxon>
        <taxon>Pezizales</taxon>
        <taxon>Ascobolaceae</taxon>
        <taxon>Ascobolus</taxon>
    </lineage>
</organism>